<dbReference type="InterPro" id="IPR011009">
    <property type="entry name" value="Kinase-like_dom_sf"/>
</dbReference>
<dbReference type="Pfam" id="PF01636">
    <property type="entry name" value="APH"/>
    <property type="match status" value="2"/>
</dbReference>
<name>A0A7G9R156_9MICO</name>
<dbReference type="AlphaFoldDB" id="A0A7G9R156"/>
<sequence>MAGERRVSIHGGVVRRPVAPWTDTVHSLLAHLHAAGLPVPEPLGVEGAQEVLRLVPGEAGEQAWPHQSLISAVRSAGSLLRALHLGTRSWVPPPGARWAVPSEGGSTVCHGDPKPTNMAWRDGVAIAVFDWDMARPAPEVSDVAYALYWFAPFDVDEAELRHRHLSKTFDAHARIEAFLDGYGWTGPLDVMQAVADRREQAVKEVVYLGERGHMPHAAWVDAGWPDRWRTEPRLP</sequence>
<keyword evidence="3" id="KW-1185">Reference proteome</keyword>
<dbReference type="Proteomes" id="UP000515976">
    <property type="component" value="Chromosome"/>
</dbReference>
<organism evidence="2 3">
    <name type="scientific">Phycicoccus endophyticus</name>
    <dbReference type="NCBI Taxonomy" id="1690220"/>
    <lineage>
        <taxon>Bacteria</taxon>
        <taxon>Bacillati</taxon>
        <taxon>Actinomycetota</taxon>
        <taxon>Actinomycetes</taxon>
        <taxon>Micrococcales</taxon>
        <taxon>Intrasporangiaceae</taxon>
        <taxon>Phycicoccus</taxon>
    </lineage>
</organism>
<dbReference type="EMBL" id="CP060712">
    <property type="protein sequence ID" value="QNN49331.1"/>
    <property type="molecule type" value="Genomic_DNA"/>
</dbReference>
<dbReference type="KEGG" id="pei:H9L10_14165"/>
<proteinExistence type="predicted"/>
<dbReference type="RefSeq" id="WP_166104122.1">
    <property type="nucleotide sequence ID" value="NZ_BMMY01000013.1"/>
</dbReference>
<feature type="domain" description="Aminoglycoside phosphotransferase" evidence="1">
    <location>
        <begin position="25"/>
        <end position="94"/>
    </location>
</feature>
<evidence type="ECO:0000313" key="3">
    <source>
        <dbReference type="Proteomes" id="UP000515976"/>
    </source>
</evidence>
<dbReference type="SUPFAM" id="SSF56112">
    <property type="entry name" value="Protein kinase-like (PK-like)"/>
    <property type="match status" value="1"/>
</dbReference>
<evidence type="ECO:0000259" key="1">
    <source>
        <dbReference type="Pfam" id="PF01636"/>
    </source>
</evidence>
<evidence type="ECO:0000313" key="2">
    <source>
        <dbReference type="EMBL" id="QNN49331.1"/>
    </source>
</evidence>
<gene>
    <name evidence="2" type="ORF">H9L10_14165</name>
</gene>
<dbReference type="Gene3D" id="3.90.1200.10">
    <property type="match status" value="1"/>
</dbReference>
<dbReference type="GO" id="GO:0016740">
    <property type="term" value="F:transferase activity"/>
    <property type="evidence" value="ECO:0007669"/>
    <property type="project" value="UniProtKB-KW"/>
</dbReference>
<feature type="domain" description="Aminoglycoside phosphotransferase" evidence="1">
    <location>
        <begin position="100"/>
        <end position="173"/>
    </location>
</feature>
<accession>A0A7G9R156</accession>
<reference evidence="2 3" key="1">
    <citation type="submission" date="2020-08" db="EMBL/GenBank/DDBJ databases">
        <title>Genome sequence of Phycicoccus endophyticus JCM 31784T.</title>
        <authorList>
            <person name="Hyun D.-W."/>
            <person name="Bae J.-W."/>
        </authorList>
    </citation>
    <scope>NUCLEOTIDE SEQUENCE [LARGE SCALE GENOMIC DNA]</scope>
    <source>
        <strain evidence="2 3">JCM 31784</strain>
    </source>
</reference>
<dbReference type="InterPro" id="IPR002575">
    <property type="entry name" value="Aminoglycoside_PTrfase"/>
</dbReference>
<keyword evidence="2" id="KW-0808">Transferase</keyword>
<protein>
    <submittedName>
        <fullName evidence="2">Aminoglycoside phosphotransferase family protein</fullName>
    </submittedName>
</protein>